<evidence type="ECO:0000313" key="3">
    <source>
        <dbReference type="Proteomes" id="UP001170379"/>
    </source>
</evidence>
<keyword evidence="3" id="KW-1185">Reference proteome</keyword>
<evidence type="ECO:0000313" key="2">
    <source>
        <dbReference type="EMBL" id="MDJ1370664.1"/>
    </source>
</evidence>
<dbReference type="InterPro" id="IPR011335">
    <property type="entry name" value="Restrct_endonuc-II-like"/>
</dbReference>
<proteinExistence type="predicted"/>
<evidence type="ECO:0000259" key="1">
    <source>
        <dbReference type="Pfam" id="PF09588"/>
    </source>
</evidence>
<dbReference type="InterPro" id="IPR011604">
    <property type="entry name" value="PDDEXK-like_dom_sf"/>
</dbReference>
<dbReference type="InterPro" id="IPR019080">
    <property type="entry name" value="YqaJ_viral_recombinase"/>
</dbReference>
<dbReference type="RefSeq" id="WP_026937839.1">
    <property type="nucleotide sequence ID" value="NZ_CP028426.1"/>
</dbReference>
<sequence>MSFERLEEYEQDSPEWHEARTHHLGASEVAAVLGLSKWQTPLSVYRTKMGVPNEIPENLAYFGHALEEPIAQWIRDKHPEVGKVWRGMSVRSTEFPWLSATPDRTVRVHTGGVVIPIEIKTSSAYSIDEWADGVPDYYKIQSIVQQGVLGAPYGWLAVLHGGNTPDLHRIEFDASAWELIVQHTRDFWEQHVLTRTPPDPVGLTEQNAVWPSVAGKATELSDEAFDVFERRNVLLSDIKSMQGEADALQEALGAYVEDAETLTYQGRKVATYKTQQGRKRVSVRDLEEQYPDVAEALVTRGSPFKVLRTVKEKQ</sequence>
<feature type="domain" description="YqaJ viral recombinase" evidence="1">
    <location>
        <begin position="15"/>
        <end position="145"/>
    </location>
</feature>
<protein>
    <recommendedName>
        <fullName evidence="1">YqaJ viral recombinase domain-containing protein</fullName>
    </recommendedName>
</protein>
<dbReference type="PANTHER" id="PTHR46609">
    <property type="entry name" value="EXONUCLEASE, PHAGE-TYPE/RECB, C-TERMINAL DOMAIN-CONTAINING PROTEIN"/>
    <property type="match status" value="1"/>
</dbReference>
<reference evidence="2" key="2">
    <citation type="journal article" date="2022" name="Sci. Rep.">
        <title>In silico prediction of the enzymes involved in the degradation of the herbicide molinate by Gulosibacter molinativorax ON4T.</title>
        <authorList>
            <person name="Lopes A.R."/>
            <person name="Bunin E."/>
            <person name="Viana A.T."/>
            <person name="Froufe H."/>
            <person name="Munoz-Merida A."/>
            <person name="Pinho D."/>
            <person name="Figueiredo J."/>
            <person name="Barroso C."/>
            <person name="Vaz-Moreira I."/>
            <person name="Bellanger X."/>
            <person name="Egas C."/>
            <person name="Nunes O.C."/>
        </authorList>
    </citation>
    <scope>NUCLEOTIDE SEQUENCE</scope>
    <source>
        <strain evidence="2">ON4</strain>
    </source>
</reference>
<name>A0ABT7C7B9_9MICO</name>
<accession>A0ABT7C7B9</accession>
<reference evidence="2" key="1">
    <citation type="submission" date="2018-03" db="EMBL/GenBank/DDBJ databases">
        <authorList>
            <person name="Nunes O.C."/>
            <person name="Lopes A.R."/>
            <person name="Froufe H."/>
            <person name="Munoz-Merida A."/>
            <person name="Barroso C."/>
            <person name="Egas C."/>
        </authorList>
    </citation>
    <scope>NUCLEOTIDE SEQUENCE</scope>
    <source>
        <strain evidence="2">ON4</strain>
    </source>
</reference>
<dbReference type="Gene3D" id="3.90.320.10">
    <property type="match status" value="1"/>
</dbReference>
<gene>
    <name evidence="2" type="ORF">C7K25_04670</name>
</gene>
<organism evidence="2 3">
    <name type="scientific">Gulosibacter molinativorax</name>
    <dbReference type="NCBI Taxonomy" id="256821"/>
    <lineage>
        <taxon>Bacteria</taxon>
        <taxon>Bacillati</taxon>
        <taxon>Actinomycetota</taxon>
        <taxon>Actinomycetes</taxon>
        <taxon>Micrococcales</taxon>
        <taxon>Microbacteriaceae</taxon>
        <taxon>Gulosibacter</taxon>
    </lineage>
</organism>
<comment type="caution">
    <text evidence="2">The sequence shown here is derived from an EMBL/GenBank/DDBJ whole genome shotgun (WGS) entry which is preliminary data.</text>
</comment>
<dbReference type="InterPro" id="IPR051703">
    <property type="entry name" value="NF-kappa-B_Signaling_Reg"/>
</dbReference>
<dbReference type="PANTHER" id="PTHR46609:SF6">
    <property type="entry name" value="EXONUCLEASE, PHAGE-TYPE_RECB, C-TERMINAL DOMAIN-CONTAINING PROTEIN-RELATED"/>
    <property type="match status" value="1"/>
</dbReference>
<dbReference type="SUPFAM" id="SSF52980">
    <property type="entry name" value="Restriction endonuclease-like"/>
    <property type="match status" value="1"/>
</dbReference>
<dbReference type="Pfam" id="PF09588">
    <property type="entry name" value="YqaJ"/>
    <property type="match status" value="1"/>
</dbReference>
<dbReference type="InterPro" id="IPR017482">
    <property type="entry name" value="Lambda-type_endonuclease"/>
</dbReference>
<dbReference type="Proteomes" id="UP001170379">
    <property type="component" value="Unassembled WGS sequence"/>
</dbReference>
<dbReference type="NCBIfam" id="TIGR03033">
    <property type="entry name" value="phage_rel_nuc"/>
    <property type="match status" value="1"/>
</dbReference>
<dbReference type="EMBL" id="PXVD01000006">
    <property type="protein sequence ID" value="MDJ1370664.1"/>
    <property type="molecule type" value="Genomic_DNA"/>
</dbReference>